<organism evidence="6 7">
    <name type="scientific">Thalassorhabdus alkalitolerans</name>
    <dbReference type="NCBI Taxonomy" id="2282697"/>
    <lineage>
        <taxon>Bacteria</taxon>
        <taxon>Bacillati</taxon>
        <taxon>Bacillota</taxon>
        <taxon>Bacilli</taxon>
        <taxon>Bacillales</taxon>
        <taxon>Bacillaceae</taxon>
        <taxon>Thalassorhabdus</taxon>
    </lineage>
</organism>
<feature type="binding site" evidence="5">
    <location>
        <position position="43"/>
    </location>
    <ligand>
        <name>Mg(2+)</name>
        <dbReference type="ChEBI" id="CHEBI:18420"/>
    </ligand>
</feature>
<proteinExistence type="inferred from homology"/>
<evidence type="ECO:0000256" key="2">
    <source>
        <dbReference type="ARBA" id="ARBA00011424"/>
    </source>
</evidence>
<comment type="subcellular location">
    <subcellularLocation>
        <location evidence="5">Cytoplasm</location>
    </subcellularLocation>
</comment>
<comment type="similarity">
    <text evidence="1 5">Belongs to the PanB family.</text>
</comment>
<dbReference type="InterPro" id="IPR003700">
    <property type="entry name" value="Pantoate_hydroxy_MeTrfase"/>
</dbReference>
<dbReference type="Pfam" id="PF02548">
    <property type="entry name" value="Pantoate_transf"/>
    <property type="match status" value="1"/>
</dbReference>
<comment type="cofactor">
    <cofactor evidence="5">
        <name>Mg(2+)</name>
        <dbReference type="ChEBI" id="CHEBI:18420"/>
    </cofactor>
    <text evidence="5">Binds 1 Mg(2+) ion per subunit.</text>
</comment>
<comment type="pathway">
    <text evidence="5">Cofactor biosynthesis; (R)-pantothenate biosynthesis; (R)-pantoate from 3-methyl-2-oxobutanoate: step 1/2.</text>
</comment>
<dbReference type="EC" id="2.1.2.11" evidence="5"/>
<dbReference type="SUPFAM" id="SSF51621">
    <property type="entry name" value="Phosphoenolpyruvate/pyruvate domain"/>
    <property type="match status" value="1"/>
</dbReference>
<keyword evidence="5" id="KW-0460">Magnesium</keyword>
<dbReference type="Gene3D" id="3.20.20.60">
    <property type="entry name" value="Phosphoenolpyruvate-binding domains"/>
    <property type="match status" value="1"/>
</dbReference>
<comment type="catalytic activity">
    <reaction evidence="5">
        <text>(6R)-5,10-methylene-5,6,7,8-tetrahydrofolate + 3-methyl-2-oxobutanoate + H2O = 2-dehydropantoate + (6S)-5,6,7,8-tetrahydrofolate</text>
        <dbReference type="Rhea" id="RHEA:11824"/>
        <dbReference type="ChEBI" id="CHEBI:11561"/>
        <dbReference type="ChEBI" id="CHEBI:11851"/>
        <dbReference type="ChEBI" id="CHEBI:15377"/>
        <dbReference type="ChEBI" id="CHEBI:15636"/>
        <dbReference type="ChEBI" id="CHEBI:57453"/>
        <dbReference type="EC" id="2.1.2.11"/>
    </reaction>
</comment>
<dbReference type="NCBIfam" id="TIGR00222">
    <property type="entry name" value="panB"/>
    <property type="match status" value="1"/>
</dbReference>
<evidence type="ECO:0000256" key="4">
    <source>
        <dbReference type="ARBA" id="ARBA00022679"/>
    </source>
</evidence>
<evidence type="ECO:0000256" key="5">
    <source>
        <dbReference type="HAMAP-Rule" id="MF_00156"/>
    </source>
</evidence>
<evidence type="ECO:0000256" key="1">
    <source>
        <dbReference type="ARBA" id="ARBA00008676"/>
    </source>
</evidence>
<protein>
    <recommendedName>
        <fullName evidence="5">3-methyl-2-oxobutanoate hydroxymethyltransferase</fullName>
        <ecNumber evidence="5">2.1.2.11</ecNumber>
    </recommendedName>
    <alternativeName>
        <fullName evidence="5">Ketopantoate hydroxymethyltransferase</fullName>
        <shortName evidence="5">KPHMT</shortName>
    </alternativeName>
</protein>
<dbReference type="RefSeq" id="WP_054635671.1">
    <property type="nucleotide sequence ID" value="NZ_JBHSOZ010000010.1"/>
</dbReference>
<dbReference type="NCBIfam" id="NF001452">
    <property type="entry name" value="PRK00311.1"/>
    <property type="match status" value="1"/>
</dbReference>
<evidence type="ECO:0000313" key="6">
    <source>
        <dbReference type="EMBL" id="MFC5714251.1"/>
    </source>
</evidence>
<keyword evidence="3 5" id="KW-0566">Pantothenate biosynthesis</keyword>
<dbReference type="PANTHER" id="PTHR20881:SF0">
    <property type="entry name" value="3-METHYL-2-OXOBUTANOATE HYDROXYMETHYLTRANSFERASE"/>
    <property type="match status" value="1"/>
</dbReference>
<sequence>MKTTSGFQKMKSSGEKIAMMTAYDAPSARGAEQAGVDLILVGDSAGMVVHGYDSTVPVTLEDMILHTKAVRRGAPDTFVVTDMPFLTYHEGTKETVQNARRLIQEGGAHAVKMEGAGNVVDSISALTSGGVPVMAHLGLTPQSVGVLGGYKVQGKSDEAAHALLEEAKEIESAGAFSIVLECVPKQLAELVSKQLSIPVIGIGAGKDTDGQVLVYHDVIGYGNGFVPKFVKQYSDVDSIIEKAIAEYVNEVKEQRFPEEQHTFTMKEEQLKSFYGGVK</sequence>
<feature type="binding site" evidence="5">
    <location>
        <position position="82"/>
    </location>
    <ligand>
        <name>3-methyl-2-oxobutanoate</name>
        <dbReference type="ChEBI" id="CHEBI:11851"/>
    </ligand>
</feature>
<feature type="active site" description="Proton acceptor" evidence="5">
    <location>
        <position position="181"/>
    </location>
</feature>
<feature type="binding site" evidence="5">
    <location>
        <position position="114"/>
    </location>
    <ligand>
        <name>Mg(2+)</name>
        <dbReference type="ChEBI" id="CHEBI:18420"/>
    </ligand>
</feature>
<comment type="function">
    <text evidence="5">Catalyzes the reversible reaction in which hydroxymethyl group from 5,10-methylenetetrahydrofolate is transferred onto alpha-ketoisovalerate to form ketopantoate.</text>
</comment>
<dbReference type="InterPro" id="IPR040442">
    <property type="entry name" value="Pyrv_kinase-like_dom_sf"/>
</dbReference>
<evidence type="ECO:0000256" key="3">
    <source>
        <dbReference type="ARBA" id="ARBA00022655"/>
    </source>
</evidence>
<dbReference type="HAMAP" id="MF_00156">
    <property type="entry name" value="PanB"/>
    <property type="match status" value="1"/>
</dbReference>
<accession>A0ABW0YS51</accession>
<dbReference type="Proteomes" id="UP001596142">
    <property type="component" value="Unassembled WGS sequence"/>
</dbReference>
<gene>
    <name evidence="5 6" type="primary">panB</name>
    <name evidence="6" type="ORF">ACFPU1_15985</name>
</gene>
<feature type="binding site" evidence="5">
    <location>
        <begin position="43"/>
        <end position="44"/>
    </location>
    <ligand>
        <name>3-methyl-2-oxobutanoate</name>
        <dbReference type="ChEBI" id="CHEBI:11851"/>
    </ligand>
</feature>
<evidence type="ECO:0000313" key="7">
    <source>
        <dbReference type="Proteomes" id="UP001596142"/>
    </source>
</evidence>
<dbReference type="GO" id="GO:0003864">
    <property type="term" value="F:3-methyl-2-oxobutanoate hydroxymethyltransferase activity"/>
    <property type="evidence" value="ECO:0007669"/>
    <property type="project" value="UniProtKB-EC"/>
</dbReference>
<keyword evidence="5" id="KW-0963">Cytoplasm</keyword>
<comment type="subunit">
    <text evidence="2 5">Homodecamer; pentamer of dimers.</text>
</comment>
<keyword evidence="7" id="KW-1185">Reference proteome</keyword>
<comment type="caution">
    <text evidence="6">The sequence shown here is derived from an EMBL/GenBank/DDBJ whole genome shotgun (WGS) entry which is preliminary data.</text>
</comment>
<reference evidence="7" key="1">
    <citation type="journal article" date="2019" name="Int. J. Syst. Evol. Microbiol.">
        <title>The Global Catalogue of Microorganisms (GCM) 10K type strain sequencing project: providing services to taxonomists for standard genome sequencing and annotation.</title>
        <authorList>
            <consortium name="The Broad Institute Genomics Platform"/>
            <consortium name="The Broad Institute Genome Sequencing Center for Infectious Disease"/>
            <person name="Wu L."/>
            <person name="Ma J."/>
        </authorList>
    </citation>
    <scope>NUCLEOTIDE SEQUENCE [LARGE SCALE GENOMIC DNA]</scope>
    <source>
        <strain evidence="7">CECT 7184</strain>
    </source>
</reference>
<dbReference type="InterPro" id="IPR015813">
    <property type="entry name" value="Pyrv/PenolPyrv_kinase-like_dom"/>
</dbReference>
<feature type="binding site" evidence="5">
    <location>
        <position position="82"/>
    </location>
    <ligand>
        <name>Mg(2+)</name>
        <dbReference type="ChEBI" id="CHEBI:18420"/>
    </ligand>
</feature>
<dbReference type="EMBL" id="JBHSOZ010000010">
    <property type="protein sequence ID" value="MFC5714251.1"/>
    <property type="molecule type" value="Genomic_DNA"/>
</dbReference>
<dbReference type="PIRSF" id="PIRSF000388">
    <property type="entry name" value="Pantoate_hydroxy_MeTrfase"/>
    <property type="match status" value="1"/>
</dbReference>
<feature type="binding site" evidence="5">
    <location>
        <position position="112"/>
    </location>
    <ligand>
        <name>3-methyl-2-oxobutanoate</name>
        <dbReference type="ChEBI" id="CHEBI:11851"/>
    </ligand>
</feature>
<name>A0ABW0YS51_9BACI</name>
<keyword evidence="5" id="KW-0479">Metal-binding</keyword>
<keyword evidence="4 5" id="KW-0808">Transferase</keyword>
<dbReference type="CDD" id="cd06557">
    <property type="entry name" value="KPHMT-like"/>
    <property type="match status" value="1"/>
</dbReference>
<dbReference type="PANTHER" id="PTHR20881">
    <property type="entry name" value="3-METHYL-2-OXOBUTANOATE HYDROXYMETHYLTRANSFERASE"/>
    <property type="match status" value="1"/>
</dbReference>